<keyword evidence="1" id="KW-0175">Coiled coil</keyword>
<sequence>EDSQNNDYEQLRKDFNNLINENELLKDYNSQMYQRKLQTDDNGDDTIKRMHSVEIQCTLSEESHRPPNIEGTSWNNDWDEEATVRHSPIENARFEQLSNDEDRNRLKNTTTDHQRISLHNTKSDSVIQ</sequence>
<dbReference type="EMBL" id="CAJOBB010026350">
    <property type="protein sequence ID" value="CAF4415190.1"/>
    <property type="molecule type" value="Genomic_DNA"/>
</dbReference>
<feature type="non-terminal residue" evidence="3">
    <location>
        <position position="1"/>
    </location>
</feature>
<feature type="region of interest" description="Disordered" evidence="2">
    <location>
        <begin position="60"/>
        <end position="128"/>
    </location>
</feature>
<evidence type="ECO:0000313" key="3">
    <source>
        <dbReference type="EMBL" id="CAF4415190.1"/>
    </source>
</evidence>
<feature type="compositionally biased region" description="Basic and acidic residues" evidence="2">
    <location>
        <begin position="100"/>
        <end position="115"/>
    </location>
</feature>
<accession>A0A820Q1J6</accession>
<evidence type="ECO:0000313" key="4">
    <source>
        <dbReference type="Proteomes" id="UP000663868"/>
    </source>
</evidence>
<dbReference type="Proteomes" id="UP000663868">
    <property type="component" value="Unassembled WGS sequence"/>
</dbReference>
<comment type="caution">
    <text evidence="3">The sequence shown here is derived from an EMBL/GenBank/DDBJ whole genome shotgun (WGS) entry which is preliminary data.</text>
</comment>
<protein>
    <submittedName>
        <fullName evidence="3">Uncharacterized protein</fullName>
    </submittedName>
</protein>
<proteinExistence type="predicted"/>
<reference evidence="3" key="1">
    <citation type="submission" date="2021-02" db="EMBL/GenBank/DDBJ databases">
        <authorList>
            <person name="Nowell W R."/>
        </authorList>
    </citation>
    <scope>NUCLEOTIDE SEQUENCE</scope>
</reference>
<name>A0A820Q1J6_9BILA</name>
<feature type="compositionally biased region" description="Polar residues" evidence="2">
    <location>
        <begin position="116"/>
        <end position="128"/>
    </location>
</feature>
<evidence type="ECO:0000256" key="1">
    <source>
        <dbReference type="SAM" id="Coils"/>
    </source>
</evidence>
<gene>
    <name evidence="3" type="ORF">KXQ929_LOCUS51838</name>
</gene>
<feature type="non-terminal residue" evidence="3">
    <location>
        <position position="128"/>
    </location>
</feature>
<feature type="coiled-coil region" evidence="1">
    <location>
        <begin position="1"/>
        <end position="28"/>
    </location>
</feature>
<dbReference type="AlphaFoldDB" id="A0A820Q1J6"/>
<organism evidence="3 4">
    <name type="scientific">Adineta steineri</name>
    <dbReference type="NCBI Taxonomy" id="433720"/>
    <lineage>
        <taxon>Eukaryota</taxon>
        <taxon>Metazoa</taxon>
        <taxon>Spiralia</taxon>
        <taxon>Gnathifera</taxon>
        <taxon>Rotifera</taxon>
        <taxon>Eurotatoria</taxon>
        <taxon>Bdelloidea</taxon>
        <taxon>Adinetida</taxon>
        <taxon>Adinetidae</taxon>
        <taxon>Adineta</taxon>
    </lineage>
</organism>
<evidence type="ECO:0000256" key="2">
    <source>
        <dbReference type="SAM" id="MobiDB-lite"/>
    </source>
</evidence>